<protein>
    <recommendedName>
        <fullName evidence="2">F-box domain-containing protein</fullName>
    </recommendedName>
</protein>
<dbReference type="SUPFAM" id="SSF81383">
    <property type="entry name" value="F-box domain"/>
    <property type="match status" value="1"/>
</dbReference>
<comment type="caution">
    <text evidence="3">The sequence shown here is derived from an EMBL/GenBank/DDBJ whole genome shotgun (WGS) entry which is preliminary data.</text>
</comment>
<dbReference type="Pfam" id="PF00646">
    <property type="entry name" value="F-box"/>
    <property type="match status" value="1"/>
</dbReference>
<evidence type="ECO:0000259" key="2">
    <source>
        <dbReference type="SMART" id="SM00256"/>
    </source>
</evidence>
<keyword evidence="4" id="KW-1185">Reference proteome</keyword>
<dbReference type="Proteomes" id="UP000324897">
    <property type="component" value="Chromosome 7"/>
</dbReference>
<dbReference type="Gramene" id="TVU17978">
    <property type="protein sequence ID" value="TVU17978"/>
    <property type="gene ID" value="EJB05_34041"/>
</dbReference>
<accession>A0A5J9U402</accession>
<organism evidence="3 4">
    <name type="scientific">Eragrostis curvula</name>
    <name type="common">weeping love grass</name>
    <dbReference type="NCBI Taxonomy" id="38414"/>
    <lineage>
        <taxon>Eukaryota</taxon>
        <taxon>Viridiplantae</taxon>
        <taxon>Streptophyta</taxon>
        <taxon>Embryophyta</taxon>
        <taxon>Tracheophyta</taxon>
        <taxon>Spermatophyta</taxon>
        <taxon>Magnoliopsida</taxon>
        <taxon>Liliopsida</taxon>
        <taxon>Poales</taxon>
        <taxon>Poaceae</taxon>
        <taxon>PACMAD clade</taxon>
        <taxon>Chloridoideae</taxon>
        <taxon>Eragrostideae</taxon>
        <taxon>Eragrostidinae</taxon>
        <taxon>Eragrostis</taxon>
    </lineage>
</organism>
<dbReference type="OrthoDB" id="670041at2759"/>
<dbReference type="PANTHER" id="PTHR34591">
    <property type="entry name" value="OS03G0653100 PROTEIN-RELATED"/>
    <property type="match status" value="1"/>
</dbReference>
<dbReference type="AlphaFoldDB" id="A0A5J9U402"/>
<dbReference type="InterPro" id="IPR036047">
    <property type="entry name" value="F-box-like_dom_sf"/>
</dbReference>
<evidence type="ECO:0000256" key="1">
    <source>
        <dbReference type="SAM" id="MobiDB-lite"/>
    </source>
</evidence>
<dbReference type="Gene3D" id="1.20.1280.50">
    <property type="match status" value="1"/>
</dbReference>
<dbReference type="PANTHER" id="PTHR34591:SF10">
    <property type="entry name" value="F-BOX DOMAIN-CONTAINING PROTEIN"/>
    <property type="match status" value="1"/>
</dbReference>
<evidence type="ECO:0000313" key="4">
    <source>
        <dbReference type="Proteomes" id="UP000324897"/>
    </source>
</evidence>
<dbReference type="SMART" id="SM00256">
    <property type="entry name" value="FBOX"/>
    <property type="match status" value="1"/>
</dbReference>
<dbReference type="EMBL" id="RWGY01000029">
    <property type="protein sequence ID" value="TVU17978.1"/>
    <property type="molecule type" value="Genomic_DNA"/>
</dbReference>
<name>A0A5J9U402_9POAL</name>
<dbReference type="InterPro" id="IPR001810">
    <property type="entry name" value="F-box_dom"/>
</dbReference>
<proteinExistence type="predicted"/>
<evidence type="ECO:0000313" key="3">
    <source>
        <dbReference type="EMBL" id="TVU17978.1"/>
    </source>
</evidence>
<reference evidence="3 4" key="1">
    <citation type="journal article" date="2019" name="Sci. Rep.">
        <title>A high-quality genome of Eragrostis curvula grass provides insights into Poaceae evolution and supports new strategies to enhance forage quality.</title>
        <authorList>
            <person name="Carballo J."/>
            <person name="Santos B.A.C.M."/>
            <person name="Zappacosta D."/>
            <person name="Garbus I."/>
            <person name="Selva J.P."/>
            <person name="Gallo C.A."/>
            <person name="Diaz A."/>
            <person name="Albertini E."/>
            <person name="Caccamo M."/>
            <person name="Echenique V."/>
        </authorList>
    </citation>
    <scope>NUCLEOTIDE SEQUENCE [LARGE SCALE GENOMIC DNA]</scope>
    <source>
        <strain evidence="4">cv. Victoria</strain>
        <tissue evidence="3">Leaf</tissue>
    </source>
</reference>
<feature type="domain" description="F-box" evidence="2">
    <location>
        <begin position="49"/>
        <end position="89"/>
    </location>
</feature>
<feature type="region of interest" description="Disordered" evidence="1">
    <location>
        <begin position="1"/>
        <end position="48"/>
    </location>
</feature>
<sequence length="467" mass="52128">MEEEEAMLLNSTTTEPSHAPPPSGDLDRLPPSAARGQPDEGGGSAGTALPEDILADVLRRLPPRGIAVSRCVCSGWRAAVDGRRLLRADLLPRSVRGLLIGYNDLDYPAFLSRPSATGPAVDILAGVIPDPDPRWRSFASVLDHCNGLLLLSDPCGLLVSNPATRRRARLPPSPGSGALLSVARLVFDPADSPHYKVLMVPESRRIEELDMELQDQVREDKPRCKEWPPSTWILWSFSSLTGKWEERISMSNEKYRIIKVPTDIEMKECDSVYLGRSEKGVFCASMRDRYTFRVWVLDESCGQPEWVLKYHIDLELTVSRVHTYHDQGIEGTWLLQDFNNGEDYGQQISHHVNDDEDGNTSALMERKFEWDFDNDSFIGNECDSYSAGFVTCLGFHPYKAVVFLNVSLRKVAAYHLNTSKVQVLGNVCPKYYGGYAGHAAHIISSFIYTPCLMAEFTENKFGAPAEE</sequence>
<gene>
    <name evidence="3" type="ORF">EJB05_34041</name>
</gene>
<feature type="non-terminal residue" evidence="3">
    <location>
        <position position="1"/>
    </location>
</feature>